<dbReference type="EMBL" id="JAWJZB010000007">
    <property type="protein sequence ID" value="MDV5088512.1"/>
    <property type="molecule type" value="Genomic_DNA"/>
</dbReference>
<comment type="caution">
    <text evidence="2">The sequence shown here is derived from an EMBL/GenBank/DDBJ whole genome shotgun (WGS) entry which is preliminary data.</text>
</comment>
<dbReference type="RefSeq" id="WP_295189167.1">
    <property type="nucleotide sequence ID" value="NZ_JAWJZA010000006.1"/>
</dbReference>
<evidence type="ECO:0000313" key="2">
    <source>
        <dbReference type="EMBL" id="MDV5088512.1"/>
    </source>
</evidence>
<proteinExistence type="predicted"/>
<dbReference type="Proteomes" id="UP001272515">
    <property type="component" value="Unassembled WGS sequence"/>
</dbReference>
<accession>A0ABU3Z9B1</accession>
<gene>
    <name evidence="2" type="ORF">RVY80_06620</name>
</gene>
<evidence type="ECO:0000256" key="1">
    <source>
        <dbReference type="SAM" id="Phobius"/>
    </source>
</evidence>
<feature type="transmembrane region" description="Helical" evidence="1">
    <location>
        <begin position="38"/>
        <end position="57"/>
    </location>
</feature>
<sequence>MNAESIKKDILVPVVAKGLQIAAVAKPTKDELVVCAKITSGVAMLTAIGCLVVQAVLRNK</sequence>
<evidence type="ECO:0008006" key="4">
    <source>
        <dbReference type="Google" id="ProtNLM"/>
    </source>
</evidence>
<protein>
    <recommendedName>
        <fullName evidence="4">Holin</fullName>
    </recommendedName>
</protein>
<keyword evidence="1" id="KW-1133">Transmembrane helix</keyword>
<evidence type="ECO:0000313" key="3">
    <source>
        <dbReference type="Proteomes" id="UP001272515"/>
    </source>
</evidence>
<keyword evidence="1" id="KW-0472">Membrane</keyword>
<keyword evidence="3" id="KW-1185">Reference proteome</keyword>
<reference evidence="2 3" key="1">
    <citation type="submission" date="2023-10" db="EMBL/GenBank/DDBJ databases">
        <title>Veillonella sp. nov., isolated from a pig farm feces dump.</title>
        <authorList>
            <person name="Chang Y.-H."/>
        </authorList>
    </citation>
    <scope>NUCLEOTIDE SEQUENCE [LARGE SCALE GENOMIC DNA]</scope>
    <source>
        <strain evidence="2 3">YH-vei2233</strain>
    </source>
</reference>
<keyword evidence="1" id="KW-0812">Transmembrane</keyword>
<name>A0ABU3Z9B1_9FIRM</name>
<organism evidence="2 3">
    <name type="scientific">Veillonella absiana</name>
    <dbReference type="NCBI Taxonomy" id="3079305"/>
    <lineage>
        <taxon>Bacteria</taxon>
        <taxon>Bacillati</taxon>
        <taxon>Bacillota</taxon>
        <taxon>Negativicutes</taxon>
        <taxon>Veillonellales</taxon>
        <taxon>Veillonellaceae</taxon>
        <taxon>Veillonella</taxon>
    </lineage>
</organism>